<dbReference type="Pfam" id="PF01258">
    <property type="entry name" value="zf-dskA_traR"/>
    <property type="match status" value="1"/>
</dbReference>
<dbReference type="EC" id="1.2.7.12" evidence="6"/>
<dbReference type="EMBL" id="JACHEO010000018">
    <property type="protein sequence ID" value="MBB5349009.1"/>
    <property type="molecule type" value="Genomic_DNA"/>
</dbReference>
<comment type="caution">
    <text evidence="6">The sequence shown here is derived from an EMBL/GenBank/DDBJ whole genome shotgun (WGS) entry which is preliminary data.</text>
</comment>
<accession>A0A840V5I7</accession>
<dbReference type="RefSeq" id="WP_183351825.1">
    <property type="nucleotide sequence ID" value="NZ_JACHEO010000018.1"/>
</dbReference>
<evidence type="ECO:0000256" key="2">
    <source>
        <dbReference type="ARBA" id="ARBA00022771"/>
    </source>
</evidence>
<protein>
    <submittedName>
        <fullName evidence="6">Formylmethanofuran dehydrogenase subunit E</fullName>
        <ecNumber evidence="6">1.2.7.12</ecNumber>
    </submittedName>
</protein>
<keyword evidence="1" id="KW-0479">Metal-binding</keyword>
<dbReference type="Pfam" id="PF02663">
    <property type="entry name" value="FmdE"/>
    <property type="match status" value="1"/>
</dbReference>
<evidence type="ECO:0000256" key="1">
    <source>
        <dbReference type="ARBA" id="ARBA00022723"/>
    </source>
</evidence>
<gene>
    <name evidence="6" type="ORF">HNQ81_002756</name>
</gene>
<keyword evidence="2" id="KW-0863">Zinc-finger</keyword>
<evidence type="ECO:0000256" key="3">
    <source>
        <dbReference type="ARBA" id="ARBA00022833"/>
    </source>
</evidence>
<dbReference type="GO" id="GO:0018493">
    <property type="term" value="F:formylmethanofuran dehydrogenase activity"/>
    <property type="evidence" value="ECO:0007669"/>
    <property type="project" value="UniProtKB-EC"/>
</dbReference>
<dbReference type="InterPro" id="IPR003814">
    <property type="entry name" value="FmdEsu_dom"/>
</dbReference>
<dbReference type="PIRSF" id="PIRSF006578">
    <property type="entry name" value="FwdE"/>
    <property type="match status" value="1"/>
</dbReference>
<feature type="domain" description="Zinc finger DksA/TraR C4-type" evidence="4">
    <location>
        <begin position="168"/>
        <end position="198"/>
    </location>
</feature>
<proteinExistence type="predicted"/>
<keyword evidence="7" id="KW-1185">Reference proteome</keyword>
<dbReference type="Proteomes" id="UP000539642">
    <property type="component" value="Unassembled WGS sequence"/>
</dbReference>
<evidence type="ECO:0000313" key="7">
    <source>
        <dbReference type="Proteomes" id="UP000539642"/>
    </source>
</evidence>
<dbReference type="InterPro" id="IPR026328">
    <property type="entry name" value="FmdE"/>
</dbReference>
<organism evidence="6 7">
    <name type="scientific">Desulfoprunum benzoelyticum</name>
    <dbReference type="NCBI Taxonomy" id="1506996"/>
    <lineage>
        <taxon>Bacteria</taxon>
        <taxon>Pseudomonadati</taxon>
        <taxon>Thermodesulfobacteriota</taxon>
        <taxon>Desulfobulbia</taxon>
        <taxon>Desulfobulbales</taxon>
        <taxon>Desulfobulbaceae</taxon>
        <taxon>Desulfoprunum</taxon>
    </lineage>
</organism>
<sequence length="200" mass="21936">MSCQIDPSTIEATIAFHGHSCPGLAIGIRAAEIALRELPGVGQADLVCITETDMCGVDAIQFLTGCTFGKGNLIHRDYGKMAFSFYDRKDGKGLRLLFNQQARGALDQEMAALMGKALPTEAEQQRLQALRAEMQNRMMTLPAAELFAIQPLDQAPPRPARVLQSLACEDCGESTMESRTRRFAGRTLCIPCFARIEQKI</sequence>
<feature type="domain" description="Formylmethanofuran dehydrogenase subunit E" evidence="5">
    <location>
        <begin position="16"/>
        <end position="147"/>
    </location>
</feature>
<keyword evidence="3" id="KW-0862">Zinc</keyword>
<dbReference type="Gene3D" id="3.30.1330.130">
    <property type="match status" value="1"/>
</dbReference>
<dbReference type="InterPro" id="IPR053194">
    <property type="entry name" value="tRNA_methyltr_O"/>
</dbReference>
<name>A0A840V5I7_9BACT</name>
<reference evidence="6 7" key="1">
    <citation type="submission" date="2020-08" db="EMBL/GenBank/DDBJ databases">
        <title>Genomic Encyclopedia of Type Strains, Phase IV (KMG-IV): sequencing the most valuable type-strain genomes for metagenomic binning, comparative biology and taxonomic classification.</title>
        <authorList>
            <person name="Goeker M."/>
        </authorList>
    </citation>
    <scope>NUCLEOTIDE SEQUENCE [LARGE SCALE GENOMIC DNA]</scope>
    <source>
        <strain evidence="6 7">DSM 28570</strain>
    </source>
</reference>
<keyword evidence="6" id="KW-0560">Oxidoreductase</keyword>
<evidence type="ECO:0000259" key="5">
    <source>
        <dbReference type="Pfam" id="PF02663"/>
    </source>
</evidence>
<dbReference type="AlphaFoldDB" id="A0A840V5I7"/>
<evidence type="ECO:0000313" key="6">
    <source>
        <dbReference type="EMBL" id="MBB5349009.1"/>
    </source>
</evidence>
<dbReference type="PANTHER" id="PTHR39418">
    <property type="entry name" value="DEHYDROGENASE-RELATED"/>
    <property type="match status" value="1"/>
</dbReference>
<dbReference type="InterPro" id="IPR000962">
    <property type="entry name" value="Znf_DskA_TraR"/>
</dbReference>
<dbReference type="SUPFAM" id="SSF143555">
    <property type="entry name" value="FwdE-like"/>
    <property type="match status" value="1"/>
</dbReference>
<evidence type="ECO:0000259" key="4">
    <source>
        <dbReference type="Pfam" id="PF01258"/>
    </source>
</evidence>
<dbReference type="GO" id="GO:0008270">
    <property type="term" value="F:zinc ion binding"/>
    <property type="evidence" value="ECO:0007669"/>
    <property type="project" value="UniProtKB-KW"/>
</dbReference>
<dbReference type="PANTHER" id="PTHR39418:SF1">
    <property type="entry name" value="DEHYDROGENASE"/>
    <property type="match status" value="1"/>
</dbReference>